<evidence type="ECO:0000256" key="2">
    <source>
        <dbReference type="ARBA" id="ARBA00022658"/>
    </source>
</evidence>
<organism evidence="7 8">
    <name type="scientific">Batillaria attramentaria</name>
    <dbReference type="NCBI Taxonomy" id="370345"/>
    <lineage>
        <taxon>Eukaryota</taxon>
        <taxon>Metazoa</taxon>
        <taxon>Spiralia</taxon>
        <taxon>Lophotrochozoa</taxon>
        <taxon>Mollusca</taxon>
        <taxon>Gastropoda</taxon>
        <taxon>Caenogastropoda</taxon>
        <taxon>Sorbeoconcha</taxon>
        <taxon>Cerithioidea</taxon>
        <taxon>Batillariidae</taxon>
        <taxon>Batillaria</taxon>
    </lineage>
</organism>
<evidence type="ECO:0000313" key="7">
    <source>
        <dbReference type="EMBL" id="KAK7483000.1"/>
    </source>
</evidence>
<evidence type="ECO:0000313" key="8">
    <source>
        <dbReference type="Proteomes" id="UP001519460"/>
    </source>
</evidence>
<feature type="compositionally biased region" description="Polar residues" evidence="6">
    <location>
        <begin position="711"/>
        <end position="725"/>
    </location>
</feature>
<feature type="compositionally biased region" description="Low complexity" evidence="6">
    <location>
        <begin position="355"/>
        <end position="385"/>
    </location>
</feature>
<dbReference type="AlphaFoldDB" id="A0ABD0K7R3"/>
<feature type="compositionally biased region" description="Polar residues" evidence="6">
    <location>
        <begin position="876"/>
        <end position="887"/>
    </location>
</feature>
<dbReference type="GO" id="GO:0005085">
    <property type="term" value="F:guanyl-nucleotide exchange factor activity"/>
    <property type="evidence" value="ECO:0007669"/>
    <property type="project" value="UniProtKB-KW"/>
</dbReference>
<evidence type="ECO:0000256" key="5">
    <source>
        <dbReference type="SAM" id="Coils"/>
    </source>
</evidence>
<keyword evidence="3 5" id="KW-0175">Coiled coil</keyword>
<feature type="compositionally biased region" description="Basic and acidic residues" evidence="6">
    <location>
        <begin position="916"/>
        <end position="926"/>
    </location>
</feature>
<proteinExistence type="inferred from homology"/>
<feature type="compositionally biased region" description="Basic and acidic residues" evidence="6">
    <location>
        <begin position="475"/>
        <end position="484"/>
    </location>
</feature>
<evidence type="ECO:0000256" key="4">
    <source>
        <dbReference type="ARBA" id="ARBA00040366"/>
    </source>
</evidence>
<feature type="compositionally biased region" description="Polar residues" evidence="6">
    <location>
        <begin position="732"/>
        <end position="745"/>
    </location>
</feature>
<dbReference type="EMBL" id="JACVVK020000235">
    <property type="protein sequence ID" value="KAK7483000.1"/>
    <property type="molecule type" value="Genomic_DNA"/>
</dbReference>
<feature type="compositionally biased region" description="Polar residues" evidence="6">
    <location>
        <begin position="624"/>
        <end position="635"/>
    </location>
</feature>
<feature type="compositionally biased region" description="Pro residues" evidence="6">
    <location>
        <begin position="685"/>
        <end position="702"/>
    </location>
</feature>
<feature type="region of interest" description="Disordered" evidence="6">
    <location>
        <begin position="269"/>
        <end position="302"/>
    </location>
</feature>
<protein>
    <recommendedName>
        <fullName evidence="4">SH3 domain-binding protein 5-like</fullName>
    </recommendedName>
</protein>
<name>A0ABD0K7R3_9CAEN</name>
<evidence type="ECO:0000256" key="1">
    <source>
        <dbReference type="ARBA" id="ARBA00007796"/>
    </source>
</evidence>
<feature type="compositionally biased region" description="Basic and acidic residues" evidence="6">
    <location>
        <begin position="890"/>
        <end position="902"/>
    </location>
</feature>
<comment type="similarity">
    <text evidence="1">Belongs to the SH3BP5 family.</text>
</comment>
<feature type="compositionally biased region" description="Polar residues" evidence="6">
    <location>
        <begin position="584"/>
        <end position="594"/>
    </location>
</feature>
<dbReference type="InterPro" id="IPR007940">
    <property type="entry name" value="SH3BP5"/>
</dbReference>
<feature type="region of interest" description="Disordered" evidence="6">
    <location>
        <begin position="469"/>
        <end position="505"/>
    </location>
</feature>
<comment type="caution">
    <text evidence="7">The sequence shown here is derived from an EMBL/GenBank/DDBJ whole genome shotgun (WGS) entry which is preliminary data.</text>
</comment>
<feature type="compositionally biased region" description="Polar residues" evidence="6">
    <location>
        <begin position="643"/>
        <end position="654"/>
    </location>
</feature>
<feature type="coiled-coil region" evidence="5">
    <location>
        <begin position="32"/>
        <end position="66"/>
    </location>
</feature>
<dbReference type="PANTHER" id="PTHR19423">
    <property type="entry name" value="SH3 DOMAIN-BINDING PROTEIN 5"/>
    <property type="match status" value="1"/>
</dbReference>
<evidence type="ECO:0000256" key="3">
    <source>
        <dbReference type="ARBA" id="ARBA00023054"/>
    </source>
</evidence>
<sequence length="974" mass="105861">MSAMAEHYHVRRRHLSSTGSEDYEDENLDPRIQVELEKLNKASEEINRLELELDDARASFRQTLSESTQKLDVLAKKLGSCVEKARPYYDSRVRAKEAHLETQRAALRFERACSMHEAAKEMVQLAEQGYMRREQPSDPAWQEMLNHATMKVNEAEKERNESELEHQKTMIRFKITEDQVQALQKELKRAIAKSNLSIRRSFLQMSCLATQHWLELLPYFEMKAKFNQIMEEHKHKVSVLEEDVSSAKSLYSTALRSLEAISDEIHRQRMERRQQQQLGVRGAGVGAESPLPPPSWDKGHSVEGRDAQYQTMDPLGVIKVSSVVSMPGSRRSRNLSGESSHGKDQSFVETKPENVGPTVPVSVSDPSVTTGTSAEAEVSAPVSSTHTSTTTAVSAAGSVQEGVFIPADPLGVLPPIYTSSGVILHVSSSTSQAGGISHPAFSGHGMNGRSSTHVTSMTHPMVSHAIASGAPGRFRAPEAGRSKSESTVPETFVPPSAVYPNPEKARRESYRQAVERYSGEYALPEDVEASEFDESYMRLPGTRSSDGSSEDTVTCSLRDSVSAQTSRQRSYSNPVEVSSGYGGQASSQRPTASRSHPVPVKLPTGVQEALADGRKHGSAPERSATLTSHTQQHLQSGEGGSQDGSPISGSPSARRSQKLQGLILRVDACMDPMYPNHASGTSRATPPPSRSKPATSPNPPALPHAGKDMQTRTSKSLTDASSNLQKPPAASMSVTSPEPKSQASFPTKPIIRSASNVSAAGSERSETELSELESVSATQSPTKPRSRRLNVPSSMDMADDSSDTESLASTGPMLDDEQVEFLTMDFSDALEKDRDDDPCGTYPMFLRRTNWSRMSLPPRLSHLEGYLLQAKRMSGDVSSPDANMSDSPTDEERAEVRELIEDLKEEEEDGATEPDSESRKEGEDQSGRGQDYSGSGEANSGSGEANLDAGEKSSGTGEASSGTGEEGNRIVVHL</sequence>
<keyword evidence="2" id="KW-0344">Guanine-nucleotide releasing factor</keyword>
<feature type="compositionally biased region" description="Basic and acidic residues" evidence="6">
    <location>
        <begin position="340"/>
        <end position="352"/>
    </location>
</feature>
<feature type="region of interest" description="Disordered" evidence="6">
    <location>
        <begin position="323"/>
        <end position="385"/>
    </location>
</feature>
<feature type="compositionally biased region" description="Acidic residues" evidence="6">
    <location>
        <begin position="903"/>
        <end position="915"/>
    </location>
</feature>
<dbReference type="PANTHER" id="PTHR19423:SF8">
    <property type="entry name" value="SH3 DOMAIN-BINDING PROTEIN 5-LIKE"/>
    <property type="match status" value="1"/>
</dbReference>
<feature type="coiled-coil region" evidence="5">
    <location>
        <begin position="145"/>
        <end position="193"/>
    </location>
</feature>
<keyword evidence="8" id="KW-1185">Reference proteome</keyword>
<reference evidence="7 8" key="1">
    <citation type="journal article" date="2023" name="Sci. Data">
        <title>Genome assembly of the Korean intertidal mud-creeper Batillaria attramentaria.</title>
        <authorList>
            <person name="Patra A.K."/>
            <person name="Ho P.T."/>
            <person name="Jun S."/>
            <person name="Lee S.J."/>
            <person name="Kim Y."/>
            <person name="Won Y.J."/>
        </authorList>
    </citation>
    <scope>NUCLEOTIDE SEQUENCE [LARGE SCALE GENOMIC DNA]</scope>
    <source>
        <strain evidence="7">Wonlab-2016</strain>
    </source>
</reference>
<feature type="compositionally biased region" description="Polar residues" evidence="6">
    <location>
        <begin position="542"/>
        <end position="576"/>
    </location>
</feature>
<feature type="region of interest" description="Disordered" evidence="6">
    <location>
        <begin position="1"/>
        <end position="28"/>
    </location>
</feature>
<dbReference type="Proteomes" id="UP001519460">
    <property type="component" value="Unassembled WGS sequence"/>
</dbReference>
<accession>A0ABD0K7R3</accession>
<feature type="compositionally biased region" description="Low complexity" evidence="6">
    <location>
        <begin position="933"/>
        <end position="963"/>
    </location>
</feature>
<feature type="region of interest" description="Disordered" evidence="6">
    <location>
        <begin position="874"/>
        <end position="974"/>
    </location>
</feature>
<evidence type="ECO:0000256" key="6">
    <source>
        <dbReference type="SAM" id="MobiDB-lite"/>
    </source>
</evidence>
<feature type="region of interest" description="Disordered" evidence="6">
    <location>
        <begin position="673"/>
        <end position="812"/>
    </location>
</feature>
<feature type="region of interest" description="Disordered" evidence="6">
    <location>
        <begin position="538"/>
        <end position="658"/>
    </location>
</feature>
<dbReference type="Pfam" id="PF05276">
    <property type="entry name" value="SH3BP5"/>
    <property type="match status" value="1"/>
</dbReference>
<gene>
    <name evidence="7" type="ORF">BaRGS_00025777</name>
</gene>